<protein>
    <submittedName>
        <fullName evidence="3 4">Uncharacterized protein LOC109726147</fullName>
    </submittedName>
</protein>
<evidence type="ECO:0000313" key="3">
    <source>
        <dbReference type="RefSeq" id="XP_020111179.1"/>
    </source>
</evidence>
<reference evidence="3 4" key="2">
    <citation type="submission" date="2025-04" db="UniProtKB">
        <authorList>
            <consortium name="RefSeq"/>
        </authorList>
    </citation>
    <scope>IDENTIFICATION</scope>
    <source>
        <tissue evidence="3 4">Leaf</tissue>
    </source>
</reference>
<keyword evidence="2" id="KW-1185">Reference proteome</keyword>
<dbReference type="RefSeq" id="XP_020111179.1">
    <property type="nucleotide sequence ID" value="XM_020255590.1"/>
</dbReference>
<dbReference type="OrthoDB" id="1930404at2759"/>
<dbReference type="Proteomes" id="UP000515123">
    <property type="component" value="Linkage group 21"/>
</dbReference>
<gene>
    <name evidence="3 4" type="primary">LOC109726147</name>
</gene>
<feature type="chain" id="PRO_5044648104" evidence="1">
    <location>
        <begin position="21"/>
        <end position="109"/>
    </location>
</feature>
<reference evidence="2" key="1">
    <citation type="journal article" date="2015" name="Nat. Genet.">
        <title>The pineapple genome and the evolution of CAM photosynthesis.</title>
        <authorList>
            <person name="Ming R."/>
            <person name="VanBuren R."/>
            <person name="Wai C.M."/>
            <person name="Tang H."/>
            <person name="Schatz M.C."/>
            <person name="Bowers J.E."/>
            <person name="Lyons E."/>
            <person name="Wang M.L."/>
            <person name="Chen J."/>
            <person name="Biggers E."/>
            <person name="Zhang J."/>
            <person name="Huang L."/>
            <person name="Zhang L."/>
            <person name="Miao W."/>
            <person name="Zhang J."/>
            <person name="Ye Z."/>
            <person name="Miao C."/>
            <person name="Lin Z."/>
            <person name="Wang H."/>
            <person name="Zhou H."/>
            <person name="Yim W.C."/>
            <person name="Priest H.D."/>
            <person name="Zheng C."/>
            <person name="Woodhouse M."/>
            <person name="Edger P.P."/>
            <person name="Guyot R."/>
            <person name="Guo H.B."/>
            <person name="Guo H."/>
            <person name="Zheng G."/>
            <person name="Singh R."/>
            <person name="Sharma A."/>
            <person name="Min X."/>
            <person name="Zheng Y."/>
            <person name="Lee H."/>
            <person name="Gurtowski J."/>
            <person name="Sedlazeck F.J."/>
            <person name="Harkess A."/>
            <person name="McKain M.R."/>
            <person name="Liao Z."/>
            <person name="Fang J."/>
            <person name="Liu J."/>
            <person name="Zhang X."/>
            <person name="Zhang Q."/>
            <person name="Hu W."/>
            <person name="Qin Y."/>
            <person name="Wang K."/>
            <person name="Chen L.Y."/>
            <person name="Shirley N."/>
            <person name="Lin Y.R."/>
            <person name="Liu L.Y."/>
            <person name="Hernandez A.G."/>
            <person name="Wright C.L."/>
            <person name="Bulone V."/>
            <person name="Tuskan G.A."/>
            <person name="Heath K."/>
            <person name="Zee F."/>
            <person name="Moore P.H."/>
            <person name="Sunkar R."/>
            <person name="Leebens-Mack J.H."/>
            <person name="Mockler T."/>
            <person name="Bennetzen J.L."/>
            <person name="Freeling M."/>
            <person name="Sankoff D."/>
            <person name="Paterson A.H."/>
            <person name="Zhu X."/>
            <person name="Yang X."/>
            <person name="Smith J.A."/>
            <person name="Cushman J.C."/>
            <person name="Paull R.E."/>
            <person name="Yu Q."/>
        </authorList>
    </citation>
    <scope>NUCLEOTIDE SEQUENCE [LARGE SCALE GENOMIC DNA]</scope>
    <source>
        <strain evidence="2">cv. F153</strain>
    </source>
</reference>
<accession>A0A6P5GTF3</accession>
<proteinExistence type="predicted"/>
<evidence type="ECO:0000256" key="1">
    <source>
        <dbReference type="SAM" id="SignalP"/>
    </source>
</evidence>
<dbReference type="PANTHER" id="PTHR34564">
    <property type="entry name" value="PEPTIDYL-PROLYL CIS-TRANS ISOMERASE G"/>
    <property type="match status" value="1"/>
</dbReference>
<dbReference type="AlphaFoldDB" id="A0A6P5GTF3"/>
<dbReference type="GeneID" id="109726147"/>
<dbReference type="RefSeq" id="XP_020111180.1">
    <property type="nucleotide sequence ID" value="XM_020255591.1"/>
</dbReference>
<dbReference type="PANTHER" id="PTHR34564:SF3">
    <property type="entry name" value="PEPTIDYL-PROLYL CIS-TRANS ISOMERASE G"/>
    <property type="match status" value="1"/>
</dbReference>
<name>A0A6P5GTF3_ANACO</name>
<feature type="signal peptide" evidence="1">
    <location>
        <begin position="1"/>
        <end position="20"/>
    </location>
</feature>
<sequence length="109" mass="12724">MMSRPIVLVFLLVILIITSQFEWKQQLVSELETTPGISQNQQHISNRQEVVKEKIILSQEKTIQRLNEFIQSLQQQLLQCRGSNNATNGSENSFMSYIDEIQRQQMIED</sequence>
<evidence type="ECO:0000313" key="2">
    <source>
        <dbReference type="Proteomes" id="UP000515123"/>
    </source>
</evidence>
<keyword evidence="1" id="KW-0732">Signal</keyword>
<organism evidence="3">
    <name type="scientific">Ananas comosus</name>
    <name type="common">Pineapple</name>
    <name type="synonym">Ananas ananas</name>
    <dbReference type="NCBI Taxonomy" id="4615"/>
    <lineage>
        <taxon>Eukaryota</taxon>
        <taxon>Viridiplantae</taxon>
        <taxon>Streptophyta</taxon>
        <taxon>Embryophyta</taxon>
        <taxon>Tracheophyta</taxon>
        <taxon>Spermatophyta</taxon>
        <taxon>Magnoliopsida</taxon>
        <taxon>Liliopsida</taxon>
        <taxon>Poales</taxon>
        <taxon>Bromeliaceae</taxon>
        <taxon>Bromelioideae</taxon>
        <taxon>Ananas</taxon>
    </lineage>
</organism>
<evidence type="ECO:0000313" key="4">
    <source>
        <dbReference type="RefSeq" id="XP_020111180.1"/>
    </source>
</evidence>